<comment type="caution">
    <text evidence="9">The sequence shown here is derived from an EMBL/GenBank/DDBJ whole genome shotgun (WGS) entry which is preliminary data.</text>
</comment>
<protein>
    <recommendedName>
        <fullName evidence="2 6">Malonyl CoA-acyl carrier protein transacylase</fullName>
        <ecNumber evidence="1 6">2.3.1.39</ecNumber>
    </recommendedName>
</protein>
<organism evidence="9 10">
    <name type="scientific">Agrobacterium larrymoorei</name>
    <dbReference type="NCBI Taxonomy" id="160699"/>
    <lineage>
        <taxon>Bacteria</taxon>
        <taxon>Pseudomonadati</taxon>
        <taxon>Pseudomonadota</taxon>
        <taxon>Alphaproteobacteria</taxon>
        <taxon>Hyphomicrobiales</taxon>
        <taxon>Rhizobiaceae</taxon>
        <taxon>Rhizobium/Agrobacterium group</taxon>
        <taxon>Agrobacterium</taxon>
    </lineage>
</organism>
<name>A0AAJ2ESX2_9HYPH</name>
<comment type="similarity">
    <text evidence="6">Belongs to the fabD family.</text>
</comment>
<evidence type="ECO:0000313" key="10">
    <source>
        <dbReference type="Proteomes" id="UP001255601"/>
    </source>
</evidence>
<evidence type="ECO:0000256" key="5">
    <source>
        <dbReference type="ARBA" id="ARBA00048462"/>
    </source>
</evidence>
<evidence type="ECO:0000256" key="6">
    <source>
        <dbReference type="PIRNR" id="PIRNR000446"/>
    </source>
</evidence>
<evidence type="ECO:0000256" key="2">
    <source>
        <dbReference type="ARBA" id="ARBA00018953"/>
    </source>
</evidence>
<feature type="active site" evidence="7">
    <location>
        <position position="219"/>
    </location>
</feature>
<sequence length="330" mass="34069">MEVKAQEQAKKEGPHSMAIAFTFPGQGSQAVGMGKDLAENFAEARAVFEEVDEALGQKLSDIMWNGPEETLTLTANAQPALMAVSVAVMRVLEARGLKLAEKVSYVAGHSLGEYSALCAAGAFSLADTARLLRIRGNAMQAAVPVGEGAMAAIIGLEHGDVDAICAEAATGGVCQIANDNGGGQLVISGAKAPVEKAAALASEKGAKRAIMLPVSAPFHSALMAPAAEAMREALASVKKNSPVVPVVANVRAAPVSDADEIASLLVEQVTGQVRWRETVEWFAANDVTTLYEIGSGKVLTGLARRIDKTVNGVAVNSPADIEAALQTLLG</sequence>
<keyword evidence="3 6" id="KW-0808">Transferase</keyword>
<dbReference type="SMART" id="SM00827">
    <property type="entry name" value="PKS_AT"/>
    <property type="match status" value="1"/>
</dbReference>
<evidence type="ECO:0000259" key="8">
    <source>
        <dbReference type="SMART" id="SM00827"/>
    </source>
</evidence>
<evidence type="ECO:0000256" key="1">
    <source>
        <dbReference type="ARBA" id="ARBA00013258"/>
    </source>
</evidence>
<dbReference type="Proteomes" id="UP001255601">
    <property type="component" value="Unassembled WGS sequence"/>
</dbReference>
<dbReference type="Gene3D" id="3.40.366.10">
    <property type="entry name" value="Malonyl-Coenzyme A Acyl Carrier Protein, domain 2"/>
    <property type="match status" value="1"/>
</dbReference>
<dbReference type="InterPro" id="IPR004410">
    <property type="entry name" value="Malonyl_CoA-ACP_transAc_FabD"/>
</dbReference>
<dbReference type="InterPro" id="IPR024925">
    <property type="entry name" value="Malonyl_CoA-ACP_transAc"/>
</dbReference>
<dbReference type="AlphaFoldDB" id="A0AAJ2ESX2"/>
<dbReference type="InterPro" id="IPR014043">
    <property type="entry name" value="Acyl_transferase_dom"/>
</dbReference>
<dbReference type="GO" id="GO:0004314">
    <property type="term" value="F:[acyl-carrier-protein] S-malonyltransferase activity"/>
    <property type="evidence" value="ECO:0007669"/>
    <property type="project" value="UniProtKB-EC"/>
</dbReference>
<dbReference type="InterPro" id="IPR016035">
    <property type="entry name" value="Acyl_Trfase/lysoPLipase"/>
</dbReference>
<dbReference type="PANTHER" id="PTHR42681:SF1">
    <property type="entry name" value="MALONYL-COA-ACYL CARRIER PROTEIN TRANSACYLASE, MITOCHONDRIAL"/>
    <property type="match status" value="1"/>
</dbReference>
<dbReference type="SUPFAM" id="SSF55048">
    <property type="entry name" value="Probable ACP-binding domain of malonyl-CoA ACP transacylase"/>
    <property type="match status" value="1"/>
</dbReference>
<dbReference type="PANTHER" id="PTHR42681">
    <property type="entry name" value="MALONYL-COA-ACYL CARRIER PROTEIN TRANSACYLASE, MITOCHONDRIAL"/>
    <property type="match status" value="1"/>
</dbReference>
<gene>
    <name evidence="9" type="ORF">QE369_002130</name>
</gene>
<evidence type="ECO:0000313" key="9">
    <source>
        <dbReference type="EMBL" id="MDR6101933.1"/>
    </source>
</evidence>
<dbReference type="Gene3D" id="3.30.70.250">
    <property type="entry name" value="Malonyl-CoA ACP transacylase, ACP-binding"/>
    <property type="match status" value="1"/>
</dbReference>
<reference evidence="9" key="1">
    <citation type="submission" date="2023-08" db="EMBL/GenBank/DDBJ databases">
        <title>Functional and genomic diversity of the sorghum phyllosphere microbiome.</title>
        <authorList>
            <person name="Shade A."/>
        </authorList>
    </citation>
    <scope>NUCLEOTIDE SEQUENCE</scope>
    <source>
        <strain evidence="9">SORGH_AS_0974</strain>
    </source>
</reference>
<evidence type="ECO:0000256" key="7">
    <source>
        <dbReference type="PIRSR" id="PIRSR000446-1"/>
    </source>
</evidence>
<dbReference type="SUPFAM" id="SSF52151">
    <property type="entry name" value="FabD/lysophospholipase-like"/>
    <property type="match status" value="1"/>
</dbReference>
<dbReference type="GO" id="GO:0006633">
    <property type="term" value="P:fatty acid biosynthetic process"/>
    <property type="evidence" value="ECO:0007669"/>
    <property type="project" value="TreeGrafter"/>
</dbReference>
<proteinExistence type="inferred from homology"/>
<keyword evidence="4 6" id="KW-0012">Acyltransferase</keyword>
<dbReference type="EMBL" id="JAVIZC010000003">
    <property type="protein sequence ID" value="MDR6101933.1"/>
    <property type="molecule type" value="Genomic_DNA"/>
</dbReference>
<dbReference type="FunFam" id="3.30.70.250:FF:000001">
    <property type="entry name" value="Malonyl CoA-acyl carrier protein transacylase"/>
    <property type="match status" value="1"/>
</dbReference>
<dbReference type="InterPro" id="IPR016036">
    <property type="entry name" value="Malonyl_transacylase_ACP-bd"/>
</dbReference>
<feature type="active site" evidence="7">
    <location>
        <position position="110"/>
    </location>
</feature>
<dbReference type="PIRSF" id="PIRSF000446">
    <property type="entry name" value="Mct"/>
    <property type="match status" value="1"/>
</dbReference>
<dbReference type="InterPro" id="IPR050858">
    <property type="entry name" value="Mal-CoA-ACP_Trans/PKS_FabD"/>
</dbReference>
<dbReference type="InterPro" id="IPR001227">
    <property type="entry name" value="Ac_transferase_dom_sf"/>
</dbReference>
<dbReference type="NCBIfam" id="TIGR00128">
    <property type="entry name" value="fabD"/>
    <property type="match status" value="1"/>
</dbReference>
<comment type="catalytic activity">
    <reaction evidence="5 6">
        <text>holo-[ACP] + malonyl-CoA = malonyl-[ACP] + CoA</text>
        <dbReference type="Rhea" id="RHEA:41792"/>
        <dbReference type="Rhea" id="RHEA-COMP:9623"/>
        <dbReference type="Rhea" id="RHEA-COMP:9685"/>
        <dbReference type="ChEBI" id="CHEBI:57287"/>
        <dbReference type="ChEBI" id="CHEBI:57384"/>
        <dbReference type="ChEBI" id="CHEBI:64479"/>
        <dbReference type="ChEBI" id="CHEBI:78449"/>
        <dbReference type="EC" id="2.3.1.39"/>
    </reaction>
</comment>
<accession>A0AAJ2ESX2</accession>
<evidence type="ECO:0000256" key="4">
    <source>
        <dbReference type="ARBA" id="ARBA00023315"/>
    </source>
</evidence>
<dbReference type="EC" id="2.3.1.39" evidence="1 6"/>
<dbReference type="Pfam" id="PF00698">
    <property type="entry name" value="Acyl_transf_1"/>
    <property type="match status" value="1"/>
</dbReference>
<feature type="domain" description="Malonyl-CoA:ACP transacylase (MAT)" evidence="8">
    <location>
        <begin position="22"/>
        <end position="321"/>
    </location>
</feature>
<evidence type="ECO:0000256" key="3">
    <source>
        <dbReference type="ARBA" id="ARBA00022679"/>
    </source>
</evidence>
<dbReference type="GO" id="GO:0005829">
    <property type="term" value="C:cytosol"/>
    <property type="evidence" value="ECO:0007669"/>
    <property type="project" value="TreeGrafter"/>
</dbReference>